<feature type="domain" description="NAD-dependent epimerase/dehydratase" evidence="1">
    <location>
        <begin position="29"/>
        <end position="145"/>
    </location>
</feature>
<proteinExistence type="predicted"/>
<comment type="caution">
    <text evidence="2">The sequence shown here is derived from an EMBL/GenBank/DDBJ whole genome shotgun (WGS) entry which is preliminary data.</text>
</comment>
<accession>A0ABP5CM61</accession>
<dbReference type="SUPFAM" id="SSF51735">
    <property type="entry name" value="NAD(P)-binding Rossmann-fold domains"/>
    <property type="match status" value="1"/>
</dbReference>
<dbReference type="Gene3D" id="3.40.50.720">
    <property type="entry name" value="NAD(P)-binding Rossmann-like Domain"/>
    <property type="match status" value="1"/>
</dbReference>
<dbReference type="InterPro" id="IPR001509">
    <property type="entry name" value="Epimerase_deHydtase"/>
</dbReference>
<dbReference type="Pfam" id="PF01370">
    <property type="entry name" value="Epimerase"/>
    <property type="match status" value="1"/>
</dbReference>
<dbReference type="InterPro" id="IPR036291">
    <property type="entry name" value="NAD(P)-bd_dom_sf"/>
</dbReference>
<evidence type="ECO:0000313" key="2">
    <source>
        <dbReference type="EMBL" id="GAA1966020.1"/>
    </source>
</evidence>
<name>A0ABP5CM61_9MICO</name>
<organism evidence="2 3">
    <name type="scientific">Terrabacter lapilli</name>
    <dbReference type="NCBI Taxonomy" id="436231"/>
    <lineage>
        <taxon>Bacteria</taxon>
        <taxon>Bacillati</taxon>
        <taxon>Actinomycetota</taxon>
        <taxon>Actinomycetes</taxon>
        <taxon>Micrococcales</taxon>
        <taxon>Intrasporangiaceae</taxon>
        <taxon>Terrabacter</taxon>
    </lineage>
</organism>
<dbReference type="Proteomes" id="UP001500013">
    <property type="component" value="Unassembled WGS sequence"/>
</dbReference>
<evidence type="ECO:0000259" key="1">
    <source>
        <dbReference type="Pfam" id="PF01370"/>
    </source>
</evidence>
<protein>
    <recommendedName>
        <fullName evidence="1">NAD-dependent epimerase/dehydratase domain-containing protein</fullName>
    </recommendedName>
</protein>
<dbReference type="EMBL" id="BAAAPU010000001">
    <property type="protein sequence ID" value="GAA1966020.1"/>
    <property type="molecule type" value="Genomic_DNA"/>
</dbReference>
<evidence type="ECO:0000313" key="3">
    <source>
        <dbReference type="Proteomes" id="UP001500013"/>
    </source>
</evidence>
<sequence length="277" mass="29199">MPAPRLKTTQYAPQDHEAVVDELSAGLNGHAAVINCAGVPDASSQDAALLFGANAVVPAVLARAVSRLRPAPRLVHVSSAVVQGRMPVLDESMQTDAFSAYAASKAEGERLALAELHEGLVIYRPPSVHAADRRVTRTISRIARSPLRSVAGPVGRPSPQALLDNVAAAIAFLATCPGTPPAVVIHPWEGVTTMSLMESLGGSRPYMVPEKLARVAVRLLSLAGALVPRLAPDARRVEMLWFGQGQAPSWLTEGGWVPPHGSQAWVDLGHEVSATSH</sequence>
<keyword evidence="3" id="KW-1185">Reference proteome</keyword>
<gene>
    <name evidence="2" type="ORF">GCM10009817_02280</name>
</gene>
<reference evidence="3" key="1">
    <citation type="journal article" date="2019" name="Int. J. Syst. Evol. Microbiol.">
        <title>The Global Catalogue of Microorganisms (GCM) 10K type strain sequencing project: providing services to taxonomists for standard genome sequencing and annotation.</title>
        <authorList>
            <consortium name="The Broad Institute Genomics Platform"/>
            <consortium name="The Broad Institute Genome Sequencing Center for Infectious Disease"/>
            <person name="Wu L."/>
            <person name="Ma J."/>
        </authorList>
    </citation>
    <scope>NUCLEOTIDE SEQUENCE [LARGE SCALE GENOMIC DNA]</scope>
    <source>
        <strain evidence="3">JCM 15628</strain>
    </source>
</reference>